<evidence type="ECO:0000313" key="2">
    <source>
        <dbReference type="EMBL" id="RPB09491.1"/>
    </source>
</evidence>
<dbReference type="EMBL" id="ML119152">
    <property type="protein sequence ID" value="RPB09491.1"/>
    <property type="molecule type" value="Genomic_DNA"/>
</dbReference>
<dbReference type="Proteomes" id="UP000277580">
    <property type="component" value="Unassembled WGS sequence"/>
</dbReference>
<keyword evidence="1" id="KW-1133">Transmembrane helix</keyword>
<dbReference type="InParanoid" id="A0A3N4KMC5"/>
<protein>
    <submittedName>
        <fullName evidence="2">Uncharacterized protein</fullName>
    </submittedName>
</protein>
<sequence length="106" mass="12032">MVTKSIFICGNTCLESQIFYDFPNIFHLYLGGIWILFIASPAINLHTRKAPSIHGTGGTYPNTLKGKKQDKRPHRLSPYRNCNMAFNHSLVQMFDFNECGTTLYGT</sequence>
<gene>
    <name evidence="2" type="ORF">P167DRAFT_306295</name>
</gene>
<organism evidence="2 3">
    <name type="scientific">Morchella conica CCBAS932</name>
    <dbReference type="NCBI Taxonomy" id="1392247"/>
    <lineage>
        <taxon>Eukaryota</taxon>
        <taxon>Fungi</taxon>
        <taxon>Dikarya</taxon>
        <taxon>Ascomycota</taxon>
        <taxon>Pezizomycotina</taxon>
        <taxon>Pezizomycetes</taxon>
        <taxon>Pezizales</taxon>
        <taxon>Morchellaceae</taxon>
        <taxon>Morchella</taxon>
    </lineage>
</organism>
<keyword evidence="1" id="KW-0812">Transmembrane</keyword>
<evidence type="ECO:0000256" key="1">
    <source>
        <dbReference type="SAM" id="Phobius"/>
    </source>
</evidence>
<name>A0A3N4KMC5_9PEZI</name>
<accession>A0A3N4KMC5</accession>
<keyword evidence="1" id="KW-0472">Membrane</keyword>
<keyword evidence="3" id="KW-1185">Reference proteome</keyword>
<dbReference type="AlphaFoldDB" id="A0A3N4KMC5"/>
<reference evidence="2 3" key="1">
    <citation type="journal article" date="2018" name="Nat. Ecol. Evol.">
        <title>Pezizomycetes genomes reveal the molecular basis of ectomycorrhizal truffle lifestyle.</title>
        <authorList>
            <person name="Murat C."/>
            <person name="Payen T."/>
            <person name="Noel B."/>
            <person name="Kuo A."/>
            <person name="Morin E."/>
            <person name="Chen J."/>
            <person name="Kohler A."/>
            <person name="Krizsan K."/>
            <person name="Balestrini R."/>
            <person name="Da Silva C."/>
            <person name="Montanini B."/>
            <person name="Hainaut M."/>
            <person name="Levati E."/>
            <person name="Barry K.W."/>
            <person name="Belfiori B."/>
            <person name="Cichocki N."/>
            <person name="Clum A."/>
            <person name="Dockter R.B."/>
            <person name="Fauchery L."/>
            <person name="Guy J."/>
            <person name="Iotti M."/>
            <person name="Le Tacon F."/>
            <person name="Lindquist E.A."/>
            <person name="Lipzen A."/>
            <person name="Malagnac F."/>
            <person name="Mello A."/>
            <person name="Molinier V."/>
            <person name="Miyauchi S."/>
            <person name="Poulain J."/>
            <person name="Riccioni C."/>
            <person name="Rubini A."/>
            <person name="Sitrit Y."/>
            <person name="Splivallo R."/>
            <person name="Traeger S."/>
            <person name="Wang M."/>
            <person name="Zifcakova L."/>
            <person name="Wipf D."/>
            <person name="Zambonelli A."/>
            <person name="Paolocci F."/>
            <person name="Nowrousian M."/>
            <person name="Ottonello S."/>
            <person name="Baldrian P."/>
            <person name="Spatafora J.W."/>
            <person name="Henrissat B."/>
            <person name="Nagy L.G."/>
            <person name="Aury J.M."/>
            <person name="Wincker P."/>
            <person name="Grigoriev I.V."/>
            <person name="Bonfante P."/>
            <person name="Martin F.M."/>
        </authorList>
    </citation>
    <scope>NUCLEOTIDE SEQUENCE [LARGE SCALE GENOMIC DNA]</scope>
    <source>
        <strain evidence="2 3">CCBAS932</strain>
    </source>
</reference>
<feature type="transmembrane region" description="Helical" evidence="1">
    <location>
        <begin position="26"/>
        <end position="45"/>
    </location>
</feature>
<proteinExistence type="predicted"/>
<evidence type="ECO:0000313" key="3">
    <source>
        <dbReference type="Proteomes" id="UP000277580"/>
    </source>
</evidence>